<evidence type="ECO:0000259" key="8">
    <source>
        <dbReference type="PROSITE" id="PS50011"/>
    </source>
</evidence>
<dbReference type="InterPro" id="IPR001680">
    <property type="entry name" value="WD40_rpt"/>
</dbReference>
<evidence type="ECO:0000256" key="6">
    <source>
        <dbReference type="PROSITE-ProRule" id="PRU10141"/>
    </source>
</evidence>
<evidence type="ECO:0000256" key="4">
    <source>
        <dbReference type="ARBA" id="ARBA00022840"/>
    </source>
</evidence>
<name>A0A1Y5Y0I0_KIBAR</name>
<dbReference type="Gene3D" id="3.30.200.20">
    <property type="entry name" value="Phosphorylase Kinase, domain 1"/>
    <property type="match status" value="1"/>
</dbReference>
<dbReference type="PROSITE" id="PS50082">
    <property type="entry name" value="WD_REPEATS_2"/>
    <property type="match status" value="1"/>
</dbReference>
<dbReference type="PANTHER" id="PTHR43289">
    <property type="entry name" value="MITOGEN-ACTIVATED PROTEIN KINASE KINASE KINASE 20-RELATED"/>
    <property type="match status" value="1"/>
</dbReference>
<keyword evidence="5" id="KW-0853">WD repeat</keyword>
<dbReference type="Pfam" id="PF20703">
    <property type="entry name" value="nSTAND1"/>
    <property type="match status" value="1"/>
</dbReference>
<dbReference type="Gene3D" id="1.10.510.10">
    <property type="entry name" value="Transferase(Phosphotransferase) domain 1"/>
    <property type="match status" value="1"/>
</dbReference>
<dbReference type="InterPro" id="IPR017441">
    <property type="entry name" value="Protein_kinase_ATP_BS"/>
</dbReference>
<feature type="domain" description="Protein kinase" evidence="8">
    <location>
        <begin position="30"/>
        <end position="283"/>
    </location>
</feature>
<dbReference type="InterPro" id="IPR027417">
    <property type="entry name" value="P-loop_NTPase"/>
</dbReference>
<gene>
    <name evidence="9" type="ORF">SAMN05661093_07640</name>
</gene>
<dbReference type="CDD" id="cd14014">
    <property type="entry name" value="STKc_PknB_like"/>
    <property type="match status" value="1"/>
</dbReference>
<feature type="region of interest" description="Disordered" evidence="7">
    <location>
        <begin position="1"/>
        <end position="23"/>
    </location>
</feature>
<dbReference type="Pfam" id="PF00069">
    <property type="entry name" value="Pkinase"/>
    <property type="match status" value="1"/>
</dbReference>
<dbReference type="InterPro" id="IPR011047">
    <property type="entry name" value="Quinoprotein_ADH-like_sf"/>
</dbReference>
<dbReference type="InterPro" id="IPR018247">
    <property type="entry name" value="EF_Hand_1_Ca_BS"/>
</dbReference>
<protein>
    <submittedName>
        <fullName evidence="9">Serine/threonine protein kinase</fullName>
    </submittedName>
</protein>
<dbReference type="PROSITE" id="PS00018">
    <property type="entry name" value="EF_HAND_1"/>
    <property type="match status" value="1"/>
</dbReference>
<dbReference type="SMART" id="SM00220">
    <property type="entry name" value="S_TKc"/>
    <property type="match status" value="1"/>
</dbReference>
<reference evidence="9 10" key="1">
    <citation type="submission" date="2017-04" db="EMBL/GenBank/DDBJ databases">
        <authorList>
            <person name="Afonso C.L."/>
            <person name="Miller P.J."/>
            <person name="Scott M.A."/>
            <person name="Spackman E."/>
            <person name="Goraichik I."/>
            <person name="Dimitrov K.M."/>
            <person name="Suarez D.L."/>
            <person name="Swayne D.E."/>
        </authorList>
    </citation>
    <scope>NUCLEOTIDE SEQUENCE [LARGE SCALE GENOMIC DNA]</scope>
    <source>
        <strain evidence="9 10">DSM 43828</strain>
    </source>
</reference>
<dbReference type="PROSITE" id="PS50011">
    <property type="entry name" value="PROTEIN_KINASE_DOM"/>
    <property type="match status" value="1"/>
</dbReference>
<evidence type="ECO:0000256" key="3">
    <source>
        <dbReference type="ARBA" id="ARBA00022777"/>
    </source>
</evidence>
<keyword evidence="4 6" id="KW-0067">ATP-binding</keyword>
<dbReference type="OrthoDB" id="134501at2"/>
<evidence type="ECO:0000256" key="5">
    <source>
        <dbReference type="PROSITE-ProRule" id="PRU00221"/>
    </source>
</evidence>
<dbReference type="GO" id="GO:0004674">
    <property type="term" value="F:protein serine/threonine kinase activity"/>
    <property type="evidence" value="ECO:0007669"/>
    <property type="project" value="UniProtKB-KW"/>
</dbReference>
<dbReference type="Gene3D" id="2.130.10.10">
    <property type="entry name" value="YVTN repeat-like/Quinoprotein amine dehydrogenase"/>
    <property type="match status" value="2"/>
</dbReference>
<feature type="binding site" evidence="6">
    <location>
        <position position="58"/>
    </location>
    <ligand>
        <name>ATP</name>
        <dbReference type="ChEBI" id="CHEBI:30616"/>
    </ligand>
</feature>
<evidence type="ECO:0000256" key="1">
    <source>
        <dbReference type="ARBA" id="ARBA00022679"/>
    </source>
</evidence>
<keyword evidence="10" id="KW-1185">Reference proteome</keyword>
<keyword evidence="9" id="KW-0723">Serine/threonine-protein kinase</keyword>
<organism evidence="9 10">
    <name type="scientific">Kibdelosporangium aridum</name>
    <dbReference type="NCBI Taxonomy" id="2030"/>
    <lineage>
        <taxon>Bacteria</taxon>
        <taxon>Bacillati</taxon>
        <taxon>Actinomycetota</taxon>
        <taxon>Actinomycetes</taxon>
        <taxon>Pseudonocardiales</taxon>
        <taxon>Pseudonocardiaceae</taxon>
        <taxon>Kibdelosporangium</taxon>
    </lineage>
</organism>
<evidence type="ECO:0000256" key="2">
    <source>
        <dbReference type="ARBA" id="ARBA00022741"/>
    </source>
</evidence>
<dbReference type="SUPFAM" id="SSF52540">
    <property type="entry name" value="P-loop containing nucleoside triphosphate hydrolases"/>
    <property type="match status" value="1"/>
</dbReference>
<dbReference type="Proteomes" id="UP000192674">
    <property type="component" value="Unassembled WGS sequence"/>
</dbReference>
<sequence length="1495" mass="161032">MSVGHQAGWPTAPPPHHPLGPADPAAVGPYRLAAVLGAGGMGRVYLGHTPAGSAVAIKVVHQEYAADPSFRRRFEHEVASARRVQGLYTAPVVDADVEAAEPWLATAYVPGPSLQYAVTEHGPLPVDAALGLIAQIAEALQAIHSAEVVHRDLKPSNVILTPDGPKVIDFGIARAADLTSITGTDARPGTPAYMAPEHILGHTLTPAADVFALGVLANFAVTGQLAFGGGNDHAVTYRILELDPDLDGCPEPLRGIATACLDKDPNQRPTPTEVIQYCRQGTTGGDTTQPPPTRPDVGETCPYRGLEPFYEEHAKWFRGRESITERLADLVGRRPVVVVTGPSGSGKSSLVRAGLIPAVRPRGMDVAVLRMLSGEPLLTSLARALLPVLEPELGEQALLTEAESLAARLSTSHTQTLPWLADRLLAKAGPGGLLVFVDQFEETSAERPHEARELFELLVDLAGVAQRHRDGSPALAVAVTLRPSALDDLITDRTADAVADGVVFVPPMTRAQLTEAISRDGVVFEPGLVERILDDAGTEPGTLPLVEFALARLWDKRDAGRLTHEAYDELEGVAGALAAFAEGLYRRLTTAEQAAARRLLVGMARPDEDGRFLRRSLRRSDVDVELLPMLGTLSAARLVVVGRSADGTEIAELAHQALLDRWPRLGRWLAEERDFLSWREQLRADMTRWLADNRDPGGLLRGAALARAEGWLADDVDLSGDDREYIRASRTRERRRLRVLRGVVAVISVLALVASGLAVWATAANQEAQQQLRLAHSRALAEDSMRFRDIDPRMALQLAQAAWHTASTAEAYGALFTQYVGLQPVDKVFQNLWQDNLDRIMTSPDGSAAVMVNDGGLPTEWAGLSGDDPRQGLRGPAPHQLPGGTFQLSPSGKLLGYANGVGTVVLWDLEHRTPAVMLRDTTEATRVVKSLAFSSDESQLLIRRTRRDGQKPEFELWDLAHRRTVPTAGNLGSADGGAQSAFLGAAPNTVVLGMIDGAVRVYDLTTGQLVRSVPKPVSPTGHVALNGAVVVHCDIRYEALKEQGTFRVLDLATGALLRSIPVPTCRSFTLDTSTNYALVASSTLDTDSNRRLTVADLRTGATYGLTTPNLSETIDRIAVFTGADGLPVALVGDGNLLYRQRAAVLDPGSVRKTTTSPLIDPRRNLGVNFEPSGAIKLIDLRTQATVAATVTGSPMCCSRLSQPVTFSPDGNRLLAVHGDTLVVYSMPALAVEARIELPVPPGLGGPPSEDDAEAKQWASSLGMLENDRVTVLHAGMITRWNLTDRTQIGTPTQVRPDGDALRRAGHGARLEPRAHHPAEAVVVEPNGTVEVWNLDEHRITAVLDEAISALDSVRFDPQGSVAAVRTPNGHIQLWDVDNARKRSRPIPVGKGDGLLGFTPNGHVITVHGASDRREAQIWDHESGKLLAGFTGPDQTFAMELQNNRLTMFGREEDRSVEWNPTLWRDTLCRHSNRDFTDDEHTLLAQLGAPAERPCG</sequence>
<dbReference type="InterPro" id="IPR049052">
    <property type="entry name" value="nSTAND1"/>
</dbReference>
<keyword evidence="1" id="KW-0808">Transferase</keyword>
<dbReference type="PROSITE" id="PS00108">
    <property type="entry name" value="PROTEIN_KINASE_ST"/>
    <property type="match status" value="1"/>
</dbReference>
<keyword evidence="2 6" id="KW-0547">Nucleotide-binding</keyword>
<dbReference type="InterPro" id="IPR015943">
    <property type="entry name" value="WD40/YVTN_repeat-like_dom_sf"/>
</dbReference>
<feature type="repeat" description="WD" evidence="5">
    <location>
        <begin position="1343"/>
        <end position="1384"/>
    </location>
</feature>
<dbReference type="EMBL" id="FWXV01000008">
    <property type="protein sequence ID" value="SMD22838.1"/>
    <property type="molecule type" value="Genomic_DNA"/>
</dbReference>
<evidence type="ECO:0000313" key="10">
    <source>
        <dbReference type="Proteomes" id="UP000192674"/>
    </source>
</evidence>
<dbReference type="Gene3D" id="3.40.50.300">
    <property type="entry name" value="P-loop containing nucleotide triphosphate hydrolases"/>
    <property type="match status" value="1"/>
</dbReference>
<dbReference type="GO" id="GO:0005524">
    <property type="term" value="F:ATP binding"/>
    <property type="evidence" value="ECO:0007669"/>
    <property type="project" value="UniProtKB-UniRule"/>
</dbReference>
<dbReference type="SUPFAM" id="SSF63829">
    <property type="entry name" value="Calcium-dependent phosphotriesterase"/>
    <property type="match status" value="1"/>
</dbReference>
<keyword evidence="3 9" id="KW-0418">Kinase</keyword>
<dbReference type="SUPFAM" id="SSF50998">
    <property type="entry name" value="Quinoprotein alcohol dehydrogenase-like"/>
    <property type="match status" value="1"/>
</dbReference>
<dbReference type="InterPro" id="IPR011009">
    <property type="entry name" value="Kinase-like_dom_sf"/>
</dbReference>
<dbReference type="PANTHER" id="PTHR43289:SF34">
    <property type="entry name" value="SERINE_THREONINE-PROTEIN KINASE YBDM-RELATED"/>
    <property type="match status" value="1"/>
</dbReference>
<evidence type="ECO:0000256" key="7">
    <source>
        <dbReference type="SAM" id="MobiDB-lite"/>
    </source>
</evidence>
<dbReference type="PROSITE" id="PS00107">
    <property type="entry name" value="PROTEIN_KINASE_ATP"/>
    <property type="match status" value="1"/>
</dbReference>
<evidence type="ECO:0000313" key="9">
    <source>
        <dbReference type="EMBL" id="SMD22838.1"/>
    </source>
</evidence>
<dbReference type="SUPFAM" id="SSF56112">
    <property type="entry name" value="Protein kinase-like (PK-like)"/>
    <property type="match status" value="1"/>
</dbReference>
<accession>A0A1Y5Y0I0</accession>
<dbReference type="InterPro" id="IPR008271">
    <property type="entry name" value="Ser/Thr_kinase_AS"/>
</dbReference>
<dbReference type="RefSeq" id="WP_084431613.1">
    <property type="nucleotide sequence ID" value="NZ_FWXV01000008.1"/>
</dbReference>
<dbReference type="InterPro" id="IPR000719">
    <property type="entry name" value="Prot_kinase_dom"/>
</dbReference>
<proteinExistence type="predicted"/>